<name>A0A6G7VN27_9RHOB</name>
<dbReference type="Proteomes" id="UP000500791">
    <property type="component" value="Chromosome"/>
</dbReference>
<dbReference type="InterPro" id="IPR012406">
    <property type="entry name" value="UreE"/>
</dbReference>
<dbReference type="AlphaFoldDB" id="A0A6G7VN27"/>
<reference evidence="7 8" key="1">
    <citation type="submission" date="2020-03" db="EMBL/GenBank/DDBJ databases">
        <title>Complete genome sequence of Monaibacterium sp. ALG8 with diverse plasmids.</title>
        <authorList>
            <person name="Sun C."/>
        </authorList>
    </citation>
    <scope>NUCLEOTIDE SEQUENCE [LARGE SCALE GENOMIC DNA]</scope>
    <source>
        <strain evidence="7 8">ALG8</strain>
    </source>
</reference>
<dbReference type="Gene3D" id="2.60.260.20">
    <property type="entry name" value="Urease metallochaperone UreE, N-terminal domain"/>
    <property type="match status" value="1"/>
</dbReference>
<dbReference type="GO" id="GO:0016151">
    <property type="term" value="F:nickel cation binding"/>
    <property type="evidence" value="ECO:0007669"/>
    <property type="project" value="UniProtKB-UniRule"/>
</dbReference>
<feature type="domain" description="UreE urease accessory N-terminal" evidence="6">
    <location>
        <begin position="1"/>
        <end position="64"/>
    </location>
</feature>
<dbReference type="SUPFAM" id="SSF69287">
    <property type="entry name" value="Urease metallochaperone UreE, N-terminal domain"/>
    <property type="match status" value="1"/>
</dbReference>
<dbReference type="EMBL" id="CP049811">
    <property type="protein sequence ID" value="QIK41197.1"/>
    <property type="molecule type" value="Genomic_DNA"/>
</dbReference>
<evidence type="ECO:0000313" key="7">
    <source>
        <dbReference type="EMBL" id="QIK41197.1"/>
    </source>
</evidence>
<dbReference type="Gene3D" id="3.30.70.790">
    <property type="entry name" value="UreE, C-terminal domain"/>
    <property type="match status" value="1"/>
</dbReference>
<keyword evidence="2 5" id="KW-0963">Cytoplasm</keyword>
<comment type="subcellular location">
    <subcellularLocation>
        <location evidence="1 5">Cytoplasm</location>
    </subcellularLocation>
</comment>
<dbReference type="GO" id="GO:0006457">
    <property type="term" value="P:protein folding"/>
    <property type="evidence" value="ECO:0007669"/>
    <property type="project" value="InterPro"/>
</dbReference>
<dbReference type="SMART" id="SM00988">
    <property type="entry name" value="UreE_N"/>
    <property type="match status" value="1"/>
</dbReference>
<dbReference type="CDD" id="cd00571">
    <property type="entry name" value="UreE"/>
    <property type="match status" value="1"/>
</dbReference>
<dbReference type="GO" id="GO:0019627">
    <property type="term" value="P:urea metabolic process"/>
    <property type="evidence" value="ECO:0007669"/>
    <property type="project" value="InterPro"/>
</dbReference>
<keyword evidence="3 5" id="KW-0533">Nickel</keyword>
<dbReference type="InterPro" id="IPR036118">
    <property type="entry name" value="UreE_N_sf"/>
</dbReference>
<dbReference type="GO" id="GO:0065003">
    <property type="term" value="P:protein-containing complex assembly"/>
    <property type="evidence" value="ECO:0007669"/>
    <property type="project" value="InterPro"/>
</dbReference>
<evidence type="ECO:0000256" key="5">
    <source>
        <dbReference type="HAMAP-Rule" id="MF_00822"/>
    </source>
</evidence>
<dbReference type="Pfam" id="PF05194">
    <property type="entry name" value="UreE_C"/>
    <property type="match status" value="1"/>
</dbReference>
<evidence type="ECO:0000256" key="2">
    <source>
        <dbReference type="ARBA" id="ARBA00022490"/>
    </source>
</evidence>
<evidence type="ECO:0000256" key="4">
    <source>
        <dbReference type="ARBA" id="ARBA00023186"/>
    </source>
</evidence>
<dbReference type="InterPro" id="IPR004029">
    <property type="entry name" value="UreE_N"/>
</dbReference>
<sequence length="148" mass="16479">MTRATHLTHSHDTPADTLTLAYDDRYRRRMAMCSDNGLSFLLDLAEAQDMRPGDSLVLDDGRTIRIVAADEPLMEAVPADPANLPRVAWHVGNRHLTCQILDDRLVLRADKVIGHMLEHLGCTVTFRDGPFTPEGGAYGQGRTHSHEH</sequence>
<dbReference type="KEGG" id="mon:G8E03_10695"/>
<organism evidence="7 8">
    <name type="scientific">Pontivivens nitratireducens</name>
    <dbReference type="NCBI Taxonomy" id="2758038"/>
    <lineage>
        <taxon>Bacteria</taxon>
        <taxon>Pseudomonadati</taxon>
        <taxon>Pseudomonadota</taxon>
        <taxon>Alphaproteobacteria</taxon>
        <taxon>Rhodobacterales</taxon>
        <taxon>Paracoccaceae</taxon>
        <taxon>Pontivivens</taxon>
    </lineage>
</organism>
<dbReference type="HAMAP" id="MF_00822">
    <property type="entry name" value="UreE"/>
    <property type="match status" value="1"/>
</dbReference>
<keyword evidence="8" id="KW-1185">Reference proteome</keyword>
<comment type="similarity">
    <text evidence="5">Belongs to the UreE family.</text>
</comment>
<evidence type="ECO:0000259" key="6">
    <source>
        <dbReference type="SMART" id="SM00988"/>
    </source>
</evidence>
<protein>
    <recommendedName>
        <fullName evidence="5">Urease accessory protein UreE</fullName>
    </recommendedName>
</protein>
<dbReference type="RefSeq" id="WP_166191500.1">
    <property type="nucleotide sequence ID" value="NZ_CP049811.1"/>
</dbReference>
<dbReference type="Pfam" id="PF02814">
    <property type="entry name" value="UreE_N"/>
    <property type="match status" value="1"/>
</dbReference>
<dbReference type="GO" id="GO:0051082">
    <property type="term" value="F:unfolded protein binding"/>
    <property type="evidence" value="ECO:0007669"/>
    <property type="project" value="UniProtKB-UniRule"/>
</dbReference>
<evidence type="ECO:0000313" key="8">
    <source>
        <dbReference type="Proteomes" id="UP000500791"/>
    </source>
</evidence>
<dbReference type="SUPFAM" id="SSF69737">
    <property type="entry name" value="Urease metallochaperone UreE, C-terminal domain"/>
    <property type="match status" value="1"/>
</dbReference>
<dbReference type="PIRSF" id="PIRSF036402">
    <property type="entry name" value="Ureas_acces_UreE"/>
    <property type="match status" value="1"/>
</dbReference>
<evidence type="ECO:0000256" key="3">
    <source>
        <dbReference type="ARBA" id="ARBA00022596"/>
    </source>
</evidence>
<dbReference type="InterPro" id="IPR007864">
    <property type="entry name" value="UreE_C_dom"/>
</dbReference>
<gene>
    <name evidence="5" type="primary">ureE</name>
    <name evidence="7" type="ORF">G8E03_10695</name>
</gene>
<proteinExistence type="inferred from homology"/>
<evidence type="ECO:0000256" key="1">
    <source>
        <dbReference type="ARBA" id="ARBA00004496"/>
    </source>
</evidence>
<accession>A0A6G7VN27</accession>
<keyword evidence="4 5" id="KW-0143">Chaperone</keyword>
<dbReference type="GO" id="GO:0005737">
    <property type="term" value="C:cytoplasm"/>
    <property type="evidence" value="ECO:0007669"/>
    <property type="project" value="UniProtKB-SubCell"/>
</dbReference>
<comment type="function">
    <text evidence="5">Involved in urease metallocenter assembly. Binds nickel. Probably functions as a nickel donor during metallocenter assembly.</text>
</comment>